<accession>A0A1A6H6A7</accession>
<dbReference type="AlphaFoldDB" id="A0A1A6H6A7"/>
<name>A0A1A6H6A7_NEOLE</name>
<sequence>MLHYDNTVANMRSEWNIMKSPFLHYDIIMLYYDITMDYYDISMLHFDSTILVITMEYYDISAPL</sequence>
<comment type="caution">
    <text evidence="1">The sequence shown here is derived from an EMBL/GenBank/DDBJ whole genome shotgun (WGS) entry which is preliminary data.</text>
</comment>
<gene>
    <name evidence="1" type="ORF">A6R68_15323</name>
</gene>
<evidence type="ECO:0000313" key="2">
    <source>
        <dbReference type="Proteomes" id="UP000092124"/>
    </source>
</evidence>
<dbReference type="EMBL" id="LZPO01044484">
    <property type="protein sequence ID" value="OBS74138.1"/>
    <property type="molecule type" value="Genomic_DNA"/>
</dbReference>
<protein>
    <submittedName>
        <fullName evidence="1">Uncharacterized protein</fullName>
    </submittedName>
</protein>
<proteinExistence type="predicted"/>
<dbReference type="Proteomes" id="UP000092124">
    <property type="component" value="Unassembled WGS sequence"/>
</dbReference>
<reference evidence="1 2" key="1">
    <citation type="submission" date="2016-06" db="EMBL/GenBank/DDBJ databases">
        <title>The Draft Genome Sequence and Annotation of the Desert Woodrat Neotoma lepida.</title>
        <authorList>
            <person name="Campbell M."/>
            <person name="Oakeson K.F."/>
            <person name="Yandell M."/>
            <person name="Halpert J.R."/>
            <person name="Dearing D."/>
        </authorList>
    </citation>
    <scope>NUCLEOTIDE SEQUENCE [LARGE SCALE GENOMIC DNA]</scope>
    <source>
        <strain evidence="1">417</strain>
        <tissue evidence="1">Liver</tissue>
    </source>
</reference>
<evidence type="ECO:0000313" key="1">
    <source>
        <dbReference type="EMBL" id="OBS74138.1"/>
    </source>
</evidence>
<organism evidence="1 2">
    <name type="scientific">Neotoma lepida</name>
    <name type="common">Desert woodrat</name>
    <dbReference type="NCBI Taxonomy" id="56216"/>
    <lineage>
        <taxon>Eukaryota</taxon>
        <taxon>Metazoa</taxon>
        <taxon>Chordata</taxon>
        <taxon>Craniata</taxon>
        <taxon>Vertebrata</taxon>
        <taxon>Euteleostomi</taxon>
        <taxon>Mammalia</taxon>
        <taxon>Eutheria</taxon>
        <taxon>Euarchontoglires</taxon>
        <taxon>Glires</taxon>
        <taxon>Rodentia</taxon>
        <taxon>Myomorpha</taxon>
        <taxon>Muroidea</taxon>
        <taxon>Cricetidae</taxon>
        <taxon>Neotominae</taxon>
        <taxon>Neotoma</taxon>
    </lineage>
</organism>
<keyword evidence="2" id="KW-1185">Reference proteome</keyword>